<evidence type="ECO:0000256" key="8">
    <source>
        <dbReference type="ARBA" id="ARBA00049929"/>
    </source>
</evidence>
<dbReference type="GO" id="GO:0005524">
    <property type="term" value="F:ATP binding"/>
    <property type="evidence" value="ECO:0007669"/>
    <property type="project" value="UniProtKB-KW"/>
</dbReference>
<comment type="catalytic activity">
    <reaction evidence="8">
        <text>tRNA(Trp) + L-tryptophan + ATP = L-tryptophyl-tRNA(Trp) + AMP + diphosphate + H(+)</text>
        <dbReference type="Rhea" id="RHEA:24080"/>
        <dbReference type="Rhea" id="RHEA-COMP:9671"/>
        <dbReference type="Rhea" id="RHEA-COMP:9705"/>
        <dbReference type="ChEBI" id="CHEBI:15378"/>
        <dbReference type="ChEBI" id="CHEBI:30616"/>
        <dbReference type="ChEBI" id="CHEBI:33019"/>
        <dbReference type="ChEBI" id="CHEBI:57912"/>
        <dbReference type="ChEBI" id="CHEBI:78442"/>
        <dbReference type="ChEBI" id="CHEBI:78535"/>
        <dbReference type="ChEBI" id="CHEBI:456215"/>
        <dbReference type="EC" id="6.1.1.2"/>
    </reaction>
</comment>
<dbReference type="OrthoDB" id="9801042at2"/>
<dbReference type="RefSeq" id="WP_090162944.1">
    <property type="nucleotide sequence ID" value="NZ_CACVNK010000058.1"/>
</dbReference>
<dbReference type="EMBL" id="FPBT01000002">
    <property type="protein sequence ID" value="SFU33641.1"/>
    <property type="molecule type" value="Genomic_DNA"/>
</dbReference>
<dbReference type="InterPro" id="IPR001412">
    <property type="entry name" value="aa-tRNA-synth_I_CS"/>
</dbReference>
<proteinExistence type="inferred from homology"/>
<evidence type="ECO:0000313" key="12">
    <source>
        <dbReference type="Proteomes" id="UP000198817"/>
    </source>
</evidence>
<dbReference type="Proteomes" id="UP000198817">
    <property type="component" value="Unassembled WGS sequence"/>
</dbReference>
<evidence type="ECO:0000256" key="1">
    <source>
        <dbReference type="ARBA" id="ARBA00005594"/>
    </source>
</evidence>
<dbReference type="GO" id="GO:0005829">
    <property type="term" value="C:cytosol"/>
    <property type="evidence" value="ECO:0007669"/>
    <property type="project" value="TreeGrafter"/>
</dbReference>
<keyword evidence="12" id="KW-1185">Reference proteome</keyword>
<dbReference type="PANTHER" id="PTHR43766:SF1">
    <property type="entry name" value="TRYPTOPHAN--TRNA LIGASE, MITOCHONDRIAL"/>
    <property type="match status" value="1"/>
</dbReference>
<keyword evidence="7 10" id="KW-0030">Aminoacyl-tRNA synthetase</keyword>
<protein>
    <recommendedName>
        <fullName evidence="2 9">Tryptophan--tRNA ligase</fullName>
        <ecNumber evidence="2 9">6.1.1.2</ecNumber>
    </recommendedName>
</protein>
<dbReference type="EC" id="6.1.1.2" evidence="2 9"/>
<keyword evidence="6 10" id="KW-0648">Protein biosynthesis</keyword>
<dbReference type="SUPFAM" id="SSF52374">
    <property type="entry name" value="Nucleotidylyl transferase"/>
    <property type="match status" value="1"/>
</dbReference>
<evidence type="ECO:0000256" key="10">
    <source>
        <dbReference type="RuleBase" id="RU363036"/>
    </source>
</evidence>
<keyword evidence="3 10" id="KW-0436">Ligase</keyword>
<accession>A0A1I7FC09</accession>
<dbReference type="InterPro" id="IPR002306">
    <property type="entry name" value="Trp-tRNA-ligase"/>
</dbReference>
<reference evidence="11 12" key="1">
    <citation type="submission" date="2016-10" db="EMBL/GenBank/DDBJ databases">
        <authorList>
            <person name="de Groot N.N."/>
        </authorList>
    </citation>
    <scope>NUCLEOTIDE SEQUENCE [LARGE SCALE GENOMIC DNA]</scope>
    <source>
        <strain evidence="11 12">KHGC13</strain>
    </source>
</reference>
<dbReference type="GeneID" id="78354355"/>
<evidence type="ECO:0000256" key="9">
    <source>
        <dbReference type="NCBIfam" id="TIGR00233"/>
    </source>
</evidence>
<evidence type="ECO:0000256" key="7">
    <source>
        <dbReference type="ARBA" id="ARBA00023146"/>
    </source>
</evidence>
<dbReference type="GO" id="GO:0004830">
    <property type="term" value="F:tryptophan-tRNA ligase activity"/>
    <property type="evidence" value="ECO:0007669"/>
    <property type="project" value="UniProtKB-UniRule"/>
</dbReference>
<evidence type="ECO:0000256" key="3">
    <source>
        <dbReference type="ARBA" id="ARBA00022598"/>
    </source>
</evidence>
<dbReference type="PROSITE" id="PS00178">
    <property type="entry name" value="AA_TRNA_LIGASE_I"/>
    <property type="match status" value="1"/>
</dbReference>
<dbReference type="Gene3D" id="1.10.240.10">
    <property type="entry name" value="Tyrosyl-Transfer RNA Synthetase"/>
    <property type="match status" value="1"/>
</dbReference>
<dbReference type="PRINTS" id="PR01039">
    <property type="entry name" value="TRNASYNTHTRP"/>
</dbReference>
<evidence type="ECO:0000256" key="6">
    <source>
        <dbReference type="ARBA" id="ARBA00022917"/>
    </source>
</evidence>
<dbReference type="InterPro" id="IPR050203">
    <property type="entry name" value="Trp-tRNA_synthetase"/>
</dbReference>
<evidence type="ECO:0000256" key="5">
    <source>
        <dbReference type="ARBA" id="ARBA00022840"/>
    </source>
</evidence>
<dbReference type="FunFam" id="1.10.240.10:FF:000005">
    <property type="entry name" value="Tryptophan--tRNA ligase"/>
    <property type="match status" value="1"/>
</dbReference>
<comment type="similarity">
    <text evidence="1 10">Belongs to the class-I aminoacyl-tRNA synthetase family.</text>
</comment>
<sequence>MSNEKEKIILTADRPTGRLHIGHYVGSLRNRVALQNTGEFDKIYVMVADAQALTDNFDNPEKVRKNVLEVALDYLAVGLDPSKTTIMVQSEIPELTEMTFYFMNLVTVARLERNPTVKAEIQQKGFGASIPAGFFTYPVSQTADITAFKATTVPVGEDQEPMLEQSREIVRSFNRIYHTDVLVEPEIYLSKNKASLRLPGTDGKAKMSKSIGNCIYLADTPETIHQKVMSMYTDPDHLKVSDPGKVEGNTVFTYLDAFSREEDFPEFLPEYGNLEELKDHYRRGGLGDVKVKKFLEKVLRKTLDPIRERREEYSRHIEDVYEILKAGTAEGRKAAGQTLFEMKDAMKINYFDDASFLEEFKAGLK</sequence>
<name>A0A1I7FC09_9FIRM</name>
<evidence type="ECO:0000256" key="4">
    <source>
        <dbReference type="ARBA" id="ARBA00022741"/>
    </source>
</evidence>
<keyword evidence="4 10" id="KW-0547">Nucleotide-binding</keyword>
<dbReference type="GO" id="GO:0006436">
    <property type="term" value="P:tryptophanyl-tRNA aminoacylation"/>
    <property type="evidence" value="ECO:0007669"/>
    <property type="project" value="UniProtKB-UniRule"/>
</dbReference>
<dbReference type="STRING" id="155865.SAMN05216515_101130"/>
<dbReference type="PANTHER" id="PTHR43766">
    <property type="entry name" value="TRYPTOPHAN--TRNA LIGASE, MITOCHONDRIAL"/>
    <property type="match status" value="1"/>
</dbReference>
<evidence type="ECO:0000313" key="11">
    <source>
        <dbReference type="EMBL" id="SFU33641.1"/>
    </source>
</evidence>
<dbReference type="AlphaFoldDB" id="A0A1I7FC09"/>
<dbReference type="Gene3D" id="3.40.50.620">
    <property type="entry name" value="HUPs"/>
    <property type="match status" value="1"/>
</dbReference>
<dbReference type="InterPro" id="IPR014729">
    <property type="entry name" value="Rossmann-like_a/b/a_fold"/>
</dbReference>
<dbReference type="InterPro" id="IPR002305">
    <property type="entry name" value="aa-tRNA-synth_Ic"/>
</dbReference>
<evidence type="ECO:0000256" key="2">
    <source>
        <dbReference type="ARBA" id="ARBA00013161"/>
    </source>
</evidence>
<dbReference type="FunFam" id="3.40.50.620:FF:000094">
    <property type="entry name" value="Tryptophan--tRNA ligase"/>
    <property type="match status" value="1"/>
</dbReference>
<dbReference type="NCBIfam" id="TIGR00233">
    <property type="entry name" value="trpS"/>
    <property type="match status" value="1"/>
</dbReference>
<organism evidence="11 12">
    <name type="scientific">Eubacterium pyruvativorans</name>
    <dbReference type="NCBI Taxonomy" id="155865"/>
    <lineage>
        <taxon>Bacteria</taxon>
        <taxon>Bacillati</taxon>
        <taxon>Bacillota</taxon>
        <taxon>Clostridia</taxon>
        <taxon>Eubacteriales</taxon>
        <taxon>Eubacteriaceae</taxon>
        <taxon>Eubacterium</taxon>
    </lineage>
</organism>
<dbReference type="Pfam" id="PF00579">
    <property type="entry name" value="tRNA-synt_1b"/>
    <property type="match status" value="1"/>
</dbReference>
<keyword evidence="5 10" id="KW-0067">ATP-binding</keyword>
<dbReference type="CDD" id="cd00806">
    <property type="entry name" value="TrpRS_core"/>
    <property type="match status" value="1"/>
</dbReference>
<gene>
    <name evidence="11" type="ORF">SAMN05216508_10237</name>
</gene>